<dbReference type="PANTHER" id="PTHR35400:SF3">
    <property type="entry name" value="SLL1072 PROTEIN"/>
    <property type="match status" value="1"/>
</dbReference>
<dbReference type="CDD" id="cd06260">
    <property type="entry name" value="DUF820-like"/>
    <property type="match status" value="1"/>
</dbReference>
<dbReference type="Proteomes" id="UP000035088">
    <property type="component" value="Unassembled WGS sequence"/>
</dbReference>
<dbReference type="EMBL" id="BAEE01000078">
    <property type="protein sequence ID" value="GAB11558.1"/>
    <property type="molecule type" value="Genomic_DNA"/>
</dbReference>
<reference evidence="2 3" key="1">
    <citation type="submission" date="2011-11" db="EMBL/GenBank/DDBJ databases">
        <title>Whole genome shotgun sequence of Gordonia araii NBRC 100433.</title>
        <authorList>
            <person name="Yoshida Y."/>
            <person name="Hosoyama A."/>
            <person name="Tsuchikane K."/>
            <person name="Katsumata H."/>
            <person name="Yamazaki S."/>
            <person name="Fujita N."/>
        </authorList>
    </citation>
    <scope>NUCLEOTIDE SEQUENCE [LARGE SCALE GENOMIC DNA]</scope>
    <source>
        <strain evidence="2 3">NBRC 100433</strain>
    </source>
</reference>
<protein>
    <recommendedName>
        <fullName evidence="1">Putative restriction endonuclease domain-containing protein</fullName>
    </recommendedName>
</protein>
<organism evidence="2 3">
    <name type="scientific">Gordonia araii NBRC 100433</name>
    <dbReference type="NCBI Taxonomy" id="1073574"/>
    <lineage>
        <taxon>Bacteria</taxon>
        <taxon>Bacillati</taxon>
        <taxon>Actinomycetota</taxon>
        <taxon>Actinomycetes</taxon>
        <taxon>Mycobacteriales</taxon>
        <taxon>Gordoniaceae</taxon>
        <taxon>Gordonia</taxon>
    </lineage>
</organism>
<evidence type="ECO:0000313" key="2">
    <source>
        <dbReference type="EMBL" id="GAB11558.1"/>
    </source>
</evidence>
<dbReference type="InterPro" id="IPR011335">
    <property type="entry name" value="Restrct_endonuc-II-like"/>
</dbReference>
<dbReference type="SUPFAM" id="SSF52980">
    <property type="entry name" value="Restriction endonuclease-like"/>
    <property type="match status" value="1"/>
</dbReference>
<comment type="caution">
    <text evidence="2">The sequence shown here is derived from an EMBL/GenBank/DDBJ whole genome shotgun (WGS) entry which is preliminary data.</text>
</comment>
<accession>G7H6T3</accession>
<keyword evidence="3" id="KW-1185">Reference proteome</keyword>
<evidence type="ECO:0000313" key="3">
    <source>
        <dbReference type="Proteomes" id="UP000035088"/>
    </source>
</evidence>
<evidence type="ECO:0000259" key="1">
    <source>
        <dbReference type="Pfam" id="PF05685"/>
    </source>
</evidence>
<gene>
    <name evidence="2" type="ORF">GOARA_078_00070</name>
</gene>
<dbReference type="AlphaFoldDB" id="G7H6T3"/>
<sequence length="170" mass="18785">MTRGDLDSMPDDGHRYELLDGILVVSPAPAVKHQRVVANLYRLLHVACPAELDVLFAPLDVVLAEDTVVQPDLLVAPRDAFTERDLPSAPLVAIEVLSPSTKGVDLLLKKDRLRRAECAHYWVLDPDEPSFTAWELRDGEYYTAGRVTGEGELVLTEPFEVSLVPSALLE</sequence>
<dbReference type="Gene3D" id="3.90.1570.10">
    <property type="entry name" value="tt1808, chain A"/>
    <property type="match status" value="1"/>
</dbReference>
<dbReference type="Pfam" id="PF05685">
    <property type="entry name" value="Uma2"/>
    <property type="match status" value="1"/>
</dbReference>
<dbReference type="PANTHER" id="PTHR35400">
    <property type="entry name" value="SLR1083 PROTEIN"/>
    <property type="match status" value="1"/>
</dbReference>
<feature type="domain" description="Putative restriction endonuclease" evidence="1">
    <location>
        <begin position="6"/>
        <end position="160"/>
    </location>
</feature>
<proteinExistence type="predicted"/>
<dbReference type="InterPro" id="IPR008538">
    <property type="entry name" value="Uma2"/>
</dbReference>
<dbReference type="InterPro" id="IPR012296">
    <property type="entry name" value="Nuclease_put_TT1808"/>
</dbReference>
<name>G7H6T3_9ACTN</name>